<sequence length="178" mass="18415">MKNQSRIRWITRTAVFLALLVVLQALTASFGNTLVTGSVVNLLLIVSVMVCGPASGLSVAVLSPILAKLLGIGPFWSLIPFIIAGNVVLVLLWHFLGRLSGARGPILATAAAACAKFLVLYGGIVKVAIPFLLQLNGQQAAAVSHMFSLPQLATALIGGAAASLILPLLQRALAGKQG</sequence>
<comment type="caution">
    <text evidence="2">The sequence shown here is derived from an EMBL/GenBank/DDBJ whole genome shotgun (WGS) entry which is preliminary data.</text>
</comment>
<proteinExistence type="predicted"/>
<feature type="transmembrane region" description="Helical" evidence="1">
    <location>
        <begin position="75"/>
        <end position="96"/>
    </location>
</feature>
<evidence type="ECO:0000313" key="2">
    <source>
        <dbReference type="EMBL" id="MBC8530332.1"/>
    </source>
</evidence>
<evidence type="ECO:0000313" key="3">
    <source>
        <dbReference type="Proteomes" id="UP000623172"/>
    </source>
</evidence>
<keyword evidence="1" id="KW-1133">Transmembrane helix</keyword>
<keyword evidence="1" id="KW-0812">Transmembrane</keyword>
<protein>
    <submittedName>
        <fullName evidence="2">ECF transporter S component</fullName>
    </submittedName>
</protein>
<dbReference type="EMBL" id="JACRSR010000001">
    <property type="protein sequence ID" value="MBC8530332.1"/>
    <property type="molecule type" value="Genomic_DNA"/>
</dbReference>
<dbReference type="RefSeq" id="WP_249314229.1">
    <property type="nucleotide sequence ID" value="NZ_JACRSR010000001.1"/>
</dbReference>
<evidence type="ECO:0000256" key="1">
    <source>
        <dbReference type="SAM" id="Phobius"/>
    </source>
</evidence>
<dbReference type="Proteomes" id="UP000623172">
    <property type="component" value="Unassembled WGS sequence"/>
</dbReference>
<dbReference type="Gene3D" id="1.10.1760.20">
    <property type="match status" value="1"/>
</dbReference>
<dbReference type="AlphaFoldDB" id="A0A926D2J0"/>
<accession>A0A926D2J0</accession>
<keyword evidence="3" id="KW-1185">Reference proteome</keyword>
<keyword evidence="1" id="KW-0472">Membrane</keyword>
<dbReference type="GO" id="GO:0022857">
    <property type="term" value="F:transmembrane transporter activity"/>
    <property type="evidence" value="ECO:0007669"/>
    <property type="project" value="InterPro"/>
</dbReference>
<feature type="transmembrane region" description="Helical" evidence="1">
    <location>
        <begin position="147"/>
        <end position="169"/>
    </location>
</feature>
<reference evidence="2" key="1">
    <citation type="submission" date="2020-08" db="EMBL/GenBank/DDBJ databases">
        <title>Genome public.</title>
        <authorList>
            <person name="Liu C."/>
            <person name="Sun Q."/>
        </authorList>
    </citation>
    <scope>NUCLEOTIDE SEQUENCE</scope>
    <source>
        <strain evidence="2">NSJ-53</strain>
    </source>
</reference>
<feature type="transmembrane region" description="Helical" evidence="1">
    <location>
        <begin position="43"/>
        <end position="63"/>
    </location>
</feature>
<gene>
    <name evidence="2" type="ORF">H8696_00530</name>
</gene>
<name>A0A926D2J0_9FIRM</name>
<dbReference type="InterPro" id="IPR024529">
    <property type="entry name" value="ECF_trnsprt_substrate-spec"/>
</dbReference>
<dbReference type="Pfam" id="PF12822">
    <property type="entry name" value="ECF_trnsprt"/>
    <property type="match status" value="1"/>
</dbReference>
<organism evidence="2 3">
    <name type="scientific">Gehongia tenuis</name>
    <dbReference type="NCBI Taxonomy" id="2763655"/>
    <lineage>
        <taxon>Bacteria</taxon>
        <taxon>Bacillati</taxon>
        <taxon>Bacillota</taxon>
        <taxon>Clostridia</taxon>
        <taxon>Christensenellales</taxon>
        <taxon>Christensenellaceae</taxon>
        <taxon>Gehongia</taxon>
    </lineage>
</organism>
<feature type="transmembrane region" description="Helical" evidence="1">
    <location>
        <begin position="108"/>
        <end position="135"/>
    </location>
</feature>